<feature type="non-terminal residue" evidence="3">
    <location>
        <position position="333"/>
    </location>
</feature>
<sequence length="333" mass="36850">MAPQRPPLSISLPEPVDLQSGFFGQLPRTPEQQIDEAPSPIGPPPPPRAQPFKVRRRRTTIPREELDTLLSDTGIIPTIEMTEVPAQSTSPAMQSQSPRSAHLLSPMDIRSPFTRAVTPPKTPAPRHAHPHFSQLESPIQEWDLINETTRPFHRSSSICSSFSDSSLSSCGSSAFSLPTTGACDSPRSETTDPFLDDDANKIQKATAGPATELDITPQAKRLKVRRVANWTTQMDQHLWMTFMAYLSDPTLTPFKLLPGSTPPMGVCDQVATKAKRTWRSRKTMTLISESIENVLGSTPVPYREGSPDTIRPTSLQNTQSKWPKVAATRKRLR</sequence>
<dbReference type="OrthoDB" id="419770at2759"/>
<feature type="region of interest" description="Disordered" evidence="1">
    <location>
        <begin position="301"/>
        <end position="333"/>
    </location>
</feature>
<dbReference type="Proteomes" id="UP000504637">
    <property type="component" value="Unplaced"/>
</dbReference>
<accession>A0A6J3LYA5</accession>
<reference evidence="3" key="1">
    <citation type="submission" date="2020-01" db="EMBL/GenBank/DDBJ databases">
        <authorList>
            <consortium name="DOE Joint Genome Institute"/>
            <person name="Haridas S."/>
            <person name="Albert R."/>
            <person name="Binder M."/>
            <person name="Bloem J."/>
            <person name="Labutti K."/>
            <person name="Salamov A."/>
            <person name="Andreopoulos B."/>
            <person name="Baker S.E."/>
            <person name="Barry K."/>
            <person name="Bills G."/>
            <person name="Bluhm B.H."/>
            <person name="Cannon C."/>
            <person name="Castanera R."/>
            <person name="Culley D.E."/>
            <person name="Daum C."/>
            <person name="Ezra D."/>
            <person name="Gonzalez J.B."/>
            <person name="Henrissat B."/>
            <person name="Kuo A."/>
            <person name="Liang C."/>
            <person name="Lipzen A."/>
            <person name="Lutzoni F."/>
            <person name="Magnuson J."/>
            <person name="Mondo S."/>
            <person name="Nolan M."/>
            <person name="Ohm R."/>
            <person name="Pangilinan J."/>
            <person name="Park H.-J."/>
            <person name="Ramirez L."/>
            <person name="Alfaro M."/>
            <person name="Sun H."/>
            <person name="Tritt A."/>
            <person name="Yoshinaga Y."/>
            <person name="Zwiers L.-H."/>
            <person name="Turgeon B.G."/>
            <person name="Goodwin S.B."/>
            <person name="Spatafora J.W."/>
            <person name="Crous P.W."/>
            <person name="Grigoriev I.V."/>
        </authorList>
    </citation>
    <scope>NUCLEOTIDE SEQUENCE</scope>
    <source>
        <strain evidence="3">CBS 342.82</strain>
    </source>
</reference>
<dbReference type="GeneID" id="54358170"/>
<name>A0A6J3LYA5_9PEZI</name>
<proteinExistence type="predicted"/>
<feature type="compositionally biased region" description="Pro residues" evidence="1">
    <location>
        <begin position="40"/>
        <end position="49"/>
    </location>
</feature>
<reference evidence="3" key="2">
    <citation type="submission" date="2020-04" db="EMBL/GenBank/DDBJ databases">
        <authorList>
            <consortium name="NCBI Genome Project"/>
        </authorList>
    </citation>
    <scope>NUCLEOTIDE SEQUENCE</scope>
    <source>
        <strain evidence="3">CBS 342.82</strain>
    </source>
</reference>
<keyword evidence="2" id="KW-1185">Reference proteome</keyword>
<protein>
    <submittedName>
        <fullName evidence="3">Uncharacterized protein</fullName>
    </submittedName>
</protein>
<reference evidence="3" key="3">
    <citation type="submission" date="2025-08" db="UniProtKB">
        <authorList>
            <consortium name="RefSeq"/>
        </authorList>
    </citation>
    <scope>IDENTIFICATION</scope>
    <source>
        <strain evidence="3">CBS 342.82</strain>
    </source>
</reference>
<feature type="compositionally biased region" description="Polar residues" evidence="1">
    <location>
        <begin position="311"/>
        <end position="321"/>
    </location>
</feature>
<evidence type="ECO:0000313" key="3">
    <source>
        <dbReference type="RefSeq" id="XP_033457786.1"/>
    </source>
</evidence>
<feature type="region of interest" description="Disordered" evidence="1">
    <location>
        <begin position="1"/>
        <end position="61"/>
    </location>
</feature>
<evidence type="ECO:0000313" key="2">
    <source>
        <dbReference type="Proteomes" id="UP000504637"/>
    </source>
</evidence>
<dbReference type="RefSeq" id="XP_033457786.1">
    <property type="nucleotide sequence ID" value="XM_033600370.1"/>
</dbReference>
<dbReference type="AlphaFoldDB" id="A0A6J3LYA5"/>
<organism evidence="3">
    <name type="scientific">Dissoconium aciculare CBS 342.82</name>
    <dbReference type="NCBI Taxonomy" id="1314786"/>
    <lineage>
        <taxon>Eukaryota</taxon>
        <taxon>Fungi</taxon>
        <taxon>Dikarya</taxon>
        <taxon>Ascomycota</taxon>
        <taxon>Pezizomycotina</taxon>
        <taxon>Dothideomycetes</taxon>
        <taxon>Dothideomycetidae</taxon>
        <taxon>Mycosphaerellales</taxon>
        <taxon>Dissoconiaceae</taxon>
        <taxon>Dissoconium</taxon>
    </lineage>
</organism>
<gene>
    <name evidence="3" type="ORF">K489DRAFT_299233</name>
</gene>
<evidence type="ECO:0000256" key="1">
    <source>
        <dbReference type="SAM" id="MobiDB-lite"/>
    </source>
</evidence>